<dbReference type="EMBL" id="CP035108">
    <property type="protein sequence ID" value="QAR34253.1"/>
    <property type="molecule type" value="Genomic_DNA"/>
</dbReference>
<evidence type="ECO:0000313" key="1">
    <source>
        <dbReference type="EMBL" id="QAR34253.1"/>
    </source>
</evidence>
<evidence type="ECO:0000313" key="2">
    <source>
        <dbReference type="Proteomes" id="UP000287502"/>
    </source>
</evidence>
<accession>A0A410K1M0</accession>
<name>A0A410K1M0_9BACT</name>
<reference evidence="1 2" key="1">
    <citation type="submission" date="2019-01" db="EMBL/GenBank/DDBJ databases">
        <title>Geovibrio thiophilus DSM 11263, complete genome.</title>
        <authorList>
            <person name="Spring S."/>
            <person name="Bunk B."/>
            <person name="Sproer C."/>
        </authorList>
    </citation>
    <scope>NUCLEOTIDE SEQUENCE [LARGE SCALE GENOMIC DNA]</scope>
    <source>
        <strain evidence="1 2">DSM 11263</strain>
    </source>
</reference>
<sequence>MYRIDSTEEVISGQLKEDIQEVFLDDGYAVFILDEKLVTLDFAQRRFTGLSPLPVDFTSPYIEGGRLNGYGRDRFYSINYQEVNKGGAPEILDFPADNMSDCVRVSGRADAYCGGKFVRAGLYSGFHSEKAAIADGFTLHLADSALTALSSEDSFNKEIFINRAEPQFCSLGKRVCYMDFDGRKYCMENSVTLEMTDFPDGCAAKELRHGKIFDNDGSVLFDFAEEVNSSDTHVMLKRERKGGVYYFFMPKTEDETAEPEPQTVPAGNSD</sequence>
<keyword evidence="2" id="KW-1185">Reference proteome</keyword>
<dbReference type="RefSeq" id="WP_128467558.1">
    <property type="nucleotide sequence ID" value="NZ_CP035108.1"/>
</dbReference>
<dbReference type="AlphaFoldDB" id="A0A410K1M0"/>
<dbReference type="KEGG" id="gtl:EP073_12810"/>
<protein>
    <submittedName>
        <fullName evidence="1">Uncharacterized protein</fullName>
    </submittedName>
</protein>
<proteinExistence type="predicted"/>
<gene>
    <name evidence="1" type="ORF">EP073_12810</name>
</gene>
<dbReference type="Proteomes" id="UP000287502">
    <property type="component" value="Chromosome"/>
</dbReference>
<organism evidence="1 2">
    <name type="scientific">Geovibrio thiophilus</name>
    <dbReference type="NCBI Taxonomy" id="139438"/>
    <lineage>
        <taxon>Bacteria</taxon>
        <taxon>Pseudomonadati</taxon>
        <taxon>Deferribacterota</taxon>
        <taxon>Deferribacteres</taxon>
        <taxon>Deferribacterales</taxon>
        <taxon>Geovibrionaceae</taxon>
        <taxon>Geovibrio</taxon>
    </lineage>
</organism>